<reference evidence="3 4" key="1">
    <citation type="submission" date="2020-09" db="EMBL/GenBank/DDBJ databases">
        <title>De no assembly of potato wild relative species, Solanum commersonii.</title>
        <authorList>
            <person name="Cho K."/>
        </authorList>
    </citation>
    <scope>NUCLEOTIDE SEQUENCE [LARGE SCALE GENOMIC DNA]</scope>
    <source>
        <strain evidence="3">LZ3.2</strain>
        <tissue evidence="3">Leaf</tissue>
    </source>
</reference>
<sequence length="680" mass="77232">MLPLMAGLNSASSAKFPPLPNKIHTGQNTIFPSSPLMNKFADIIQGHSYSGKEKIVADVQPIPMKMPNLIGGIPTINWSASKIQRMNILENLQYAVVGKFSYGAPDINEIRDLIPKHCGLSGSCQIGLLRNRHVLVRCDRMEDYIKILSKNSYYIIAKDGYAYQMRPFIYDANFKASEETTKATTWISFPNLLPTFFVKEVLFSLASMVGKPLQLDLATINKTRPSCARVKVRVDMLAEKPEVVQMQLEDENALENRVVTVRIQYDSLPAYCMKCKIQGHGEEECWVLHPELVQKYDDNQNATQPIDNKQLCKGVVKSGWKPTNRCFTKKVGELMIAKGLERKESNENINPFAILNQNVLGEKVVEVEVEVEEKLEFEDKEDGVVIEVCGKKDGVVTVYTGDIMFLNGRVNSAVQRGEEEDEGASQNQLVTRLNLQHANYPIPLKIMDPKEAWYPVQLQGALMQGEIEEDHNLKELAVVCPKSQPVQTLHEIMSHQGAMKVQDKSCKQNSDVEDRDEKENLQVENMVFNEVGVSPATVITHKGKNKREVLPTRSNPRKGARNENADNIQRFKRKLGMEYTNYNCNGKIWVFIQEHIQAGLGYFGLVESEHLARTWFDHAPMLLTCGQKTNAARRPFRFLKFWSEHAEFQQVVKDSWVLEETDVFIRLKHKMKKSKTALSN</sequence>
<evidence type="ECO:0000313" key="4">
    <source>
        <dbReference type="Proteomes" id="UP000824120"/>
    </source>
</evidence>
<name>A0A9J5ZFM0_SOLCO</name>
<evidence type="ECO:0000259" key="2">
    <source>
        <dbReference type="Pfam" id="PF14111"/>
    </source>
</evidence>
<keyword evidence="4" id="KW-1185">Reference proteome</keyword>
<evidence type="ECO:0000313" key="3">
    <source>
        <dbReference type="EMBL" id="KAG5611221.1"/>
    </source>
</evidence>
<dbReference type="InterPro" id="IPR025558">
    <property type="entry name" value="DUF4283"/>
</dbReference>
<feature type="domain" description="DUF4283" evidence="2">
    <location>
        <begin position="90"/>
        <end position="175"/>
    </location>
</feature>
<proteinExistence type="predicted"/>
<dbReference type="PANTHER" id="PTHR31286">
    <property type="entry name" value="GLYCINE-RICH CELL WALL STRUCTURAL PROTEIN 1.8-LIKE"/>
    <property type="match status" value="1"/>
</dbReference>
<accession>A0A9J5ZFM0</accession>
<dbReference type="Pfam" id="PF14111">
    <property type="entry name" value="DUF4283"/>
    <property type="match status" value="1"/>
</dbReference>
<dbReference type="Proteomes" id="UP000824120">
    <property type="component" value="Chromosome 4"/>
</dbReference>
<dbReference type="AlphaFoldDB" id="A0A9J5ZFM0"/>
<dbReference type="InterPro" id="IPR040256">
    <property type="entry name" value="At4g02000-like"/>
</dbReference>
<evidence type="ECO:0000256" key="1">
    <source>
        <dbReference type="SAM" id="MobiDB-lite"/>
    </source>
</evidence>
<comment type="caution">
    <text evidence="3">The sequence shown here is derived from an EMBL/GenBank/DDBJ whole genome shotgun (WGS) entry which is preliminary data.</text>
</comment>
<feature type="region of interest" description="Disordered" evidence="1">
    <location>
        <begin position="543"/>
        <end position="566"/>
    </location>
</feature>
<dbReference type="PANTHER" id="PTHR31286:SF79">
    <property type="entry name" value="N-6 ADENINE-SPECIFIC DNA METHYLASE"/>
    <property type="match status" value="1"/>
</dbReference>
<dbReference type="EMBL" id="JACXVP010000004">
    <property type="protein sequence ID" value="KAG5611221.1"/>
    <property type="molecule type" value="Genomic_DNA"/>
</dbReference>
<gene>
    <name evidence="3" type="ORF">H5410_022502</name>
</gene>
<protein>
    <recommendedName>
        <fullName evidence="2">DUF4283 domain-containing protein</fullName>
    </recommendedName>
</protein>
<organism evidence="3 4">
    <name type="scientific">Solanum commersonii</name>
    <name type="common">Commerson's wild potato</name>
    <name type="synonym">Commerson's nightshade</name>
    <dbReference type="NCBI Taxonomy" id="4109"/>
    <lineage>
        <taxon>Eukaryota</taxon>
        <taxon>Viridiplantae</taxon>
        <taxon>Streptophyta</taxon>
        <taxon>Embryophyta</taxon>
        <taxon>Tracheophyta</taxon>
        <taxon>Spermatophyta</taxon>
        <taxon>Magnoliopsida</taxon>
        <taxon>eudicotyledons</taxon>
        <taxon>Gunneridae</taxon>
        <taxon>Pentapetalae</taxon>
        <taxon>asterids</taxon>
        <taxon>lamiids</taxon>
        <taxon>Solanales</taxon>
        <taxon>Solanaceae</taxon>
        <taxon>Solanoideae</taxon>
        <taxon>Solaneae</taxon>
        <taxon>Solanum</taxon>
    </lineage>
</organism>